<dbReference type="PANTHER" id="PTHR23149">
    <property type="entry name" value="G PATCH DOMAIN CONTAINING PROTEIN"/>
    <property type="match status" value="1"/>
</dbReference>
<protein>
    <submittedName>
        <fullName evidence="3">(Mediterranean fruit fly) hypothetical protein</fullName>
    </submittedName>
    <submittedName>
        <fullName evidence="4">PIN2/TERF1-interacting telomerase inhibitor 1</fullName>
    </submittedName>
</protein>
<feature type="compositionally biased region" description="Basic and acidic residues" evidence="1">
    <location>
        <begin position="399"/>
        <end position="408"/>
    </location>
</feature>
<evidence type="ECO:0000313" key="4">
    <source>
        <dbReference type="EMBL" id="JAB98888.1"/>
    </source>
</evidence>
<name>W8BPZ7_CERCA</name>
<dbReference type="EMBL" id="CAJHJT010000056">
    <property type="protein sequence ID" value="CAD7013674.1"/>
    <property type="molecule type" value="Genomic_DNA"/>
</dbReference>
<feature type="region of interest" description="Disordered" evidence="1">
    <location>
        <begin position="238"/>
        <end position="300"/>
    </location>
</feature>
<dbReference type="AlphaFoldDB" id="W8BPZ7"/>
<dbReference type="GO" id="GO:0003676">
    <property type="term" value="F:nucleic acid binding"/>
    <property type="evidence" value="ECO:0007669"/>
    <property type="project" value="InterPro"/>
</dbReference>
<feature type="compositionally biased region" description="Basic residues" evidence="1">
    <location>
        <begin position="483"/>
        <end position="492"/>
    </location>
</feature>
<proteinExistence type="evidence at transcript level"/>
<dbReference type="Proteomes" id="UP000606786">
    <property type="component" value="Unassembled WGS sequence"/>
</dbReference>
<dbReference type="SMART" id="SM00443">
    <property type="entry name" value="G_patch"/>
    <property type="match status" value="1"/>
</dbReference>
<evidence type="ECO:0000313" key="5">
    <source>
        <dbReference type="Proteomes" id="UP000606786"/>
    </source>
</evidence>
<sequence length="651" mass="74272">MAMLAEPRQRKRYNLTPRGKPLYEDDSRFGTKMLEKMGWSKGKGLGAKENGIQDFVRVRMRNTNEGLGFEDRDDHWTQHEQDFTGLLKTLNGKSDENEKDNNEASDEDAPRVGFGFPAVLKKPKVEKLKDSISGISLEEKSKSSKARVHYRKFTKGKDIAQYSEKDLANIFGKKAVDTPEADGIYSQLTAITTKEEEKEESETIDVDDKEVKSNFGGVQTISTGLSVSDYFKQKMEAIKNKQKQKSSAPHSDENDTTLIVNVQVDQIEGGKKKKNKKRKRETEAVEADSPIDASNQNKTDVINLENDNSLNNDVEEPVAAITVTKNDKKKKKKRVLEIVDLTTQEENNVHTEVPKKKKKKSKEYSEEQPECNTDLIHESEQVEIQAVEEIQEKRKTKKSKPEQSHELDVEVNTDVEITKVKTPKTKKDKTLKEVVPTMPTDHNTDETVVKKNKKSKNKGKLEDETQQVDSQTNAEAASIQSSKKSKKEKKHEKIAQANTAEEIASNEQTEKKKSKSKKDVSDEIKMMTLDELIAKCNSYNVYTISSFCAEKFRNIALDSFKGSTIAHLPGYSHTSDLQLNVINEPRDEERITKLWNCSLDKYRRVNPKVIFNKYRKNLFKAYKAKNKKNQKAKLPQFNIKSLKRKNVFQPI</sequence>
<dbReference type="GO" id="GO:0010521">
    <property type="term" value="F:telomerase inhibitor activity"/>
    <property type="evidence" value="ECO:0007669"/>
    <property type="project" value="TreeGrafter"/>
</dbReference>
<evidence type="ECO:0000313" key="3">
    <source>
        <dbReference type="EMBL" id="CAD7013674.1"/>
    </source>
</evidence>
<gene>
    <name evidence="4" type="primary">PINX1</name>
    <name evidence="3" type="ORF">CCAP1982_LOCUS21717</name>
</gene>
<evidence type="ECO:0000259" key="2">
    <source>
        <dbReference type="PROSITE" id="PS50174"/>
    </source>
</evidence>
<feature type="domain" description="G-patch" evidence="2">
    <location>
        <begin position="26"/>
        <end position="72"/>
    </location>
</feature>
<evidence type="ECO:0000256" key="1">
    <source>
        <dbReference type="SAM" id="MobiDB-lite"/>
    </source>
</evidence>
<dbReference type="GO" id="GO:0005730">
    <property type="term" value="C:nucleolus"/>
    <property type="evidence" value="ECO:0007669"/>
    <property type="project" value="TreeGrafter"/>
</dbReference>
<feature type="region of interest" description="Disordered" evidence="1">
    <location>
        <begin position="66"/>
        <end position="115"/>
    </location>
</feature>
<reference evidence="4" key="1">
    <citation type="submission" date="2013-07" db="EMBL/GenBank/DDBJ databases">
        <authorList>
            <person name="Geib S."/>
        </authorList>
    </citation>
    <scope>NUCLEOTIDE SEQUENCE</scope>
</reference>
<organism evidence="4">
    <name type="scientific">Ceratitis capitata</name>
    <name type="common">Mediterranean fruit fly</name>
    <name type="synonym">Tephritis capitata</name>
    <dbReference type="NCBI Taxonomy" id="7213"/>
    <lineage>
        <taxon>Eukaryota</taxon>
        <taxon>Metazoa</taxon>
        <taxon>Ecdysozoa</taxon>
        <taxon>Arthropoda</taxon>
        <taxon>Hexapoda</taxon>
        <taxon>Insecta</taxon>
        <taxon>Pterygota</taxon>
        <taxon>Neoptera</taxon>
        <taxon>Endopterygota</taxon>
        <taxon>Diptera</taxon>
        <taxon>Brachycera</taxon>
        <taxon>Muscomorpha</taxon>
        <taxon>Tephritoidea</taxon>
        <taxon>Tephritidae</taxon>
        <taxon>Ceratitis</taxon>
        <taxon>Ceratitis</taxon>
    </lineage>
</organism>
<dbReference type="PANTHER" id="PTHR23149:SF27">
    <property type="entry name" value="PIN2_TERF1-INTERACTING TELOMERASE INHIBITOR 1"/>
    <property type="match status" value="1"/>
</dbReference>
<dbReference type="Pfam" id="PF01585">
    <property type="entry name" value="G-patch"/>
    <property type="match status" value="1"/>
</dbReference>
<feature type="compositionally biased region" description="Basic and acidic residues" evidence="1">
    <location>
        <begin position="93"/>
        <end position="102"/>
    </location>
</feature>
<accession>W8BPZ7</accession>
<reference evidence="3" key="3">
    <citation type="submission" date="2020-11" db="EMBL/GenBank/DDBJ databases">
        <authorList>
            <person name="Whitehead M."/>
        </authorList>
    </citation>
    <scope>NUCLEOTIDE SEQUENCE</scope>
    <source>
        <strain evidence="3">EGII</strain>
    </source>
</reference>
<reference evidence="4" key="2">
    <citation type="journal article" date="2014" name="BMC Genomics">
        <title>A genomic perspective to assessing quality of mass-reared SIT flies used in Mediterranean fruit fly (Ceratitis capitata) eradication in California.</title>
        <authorList>
            <person name="Calla B."/>
            <person name="Hall B."/>
            <person name="Hou S."/>
            <person name="Geib S.M."/>
        </authorList>
    </citation>
    <scope>NUCLEOTIDE SEQUENCE</scope>
</reference>
<feature type="region of interest" description="Disordered" evidence="1">
    <location>
        <begin position="346"/>
        <end position="520"/>
    </location>
</feature>
<feature type="region of interest" description="Disordered" evidence="1">
    <location>
        <begin position="1"/>
        <end position="26"/>
    </location>
</feature>
<dbReference type="OrthoDB" id="29523at2759"/>
<feature type="compositionally biased region" description="Basic and acidic residues" evidence="1">
    <location>
        <begin position="69"/>
        <end position="82"/>
    </location>
</feature>
<keyword evidence="5" id="KW-1185">Reference proteome</keyword>
<dbReference type="PROSITE" id="PS50174">
    <property type="entry name" value="G_PATCH"/>
    <property type="match status" value="1"/>
</dbReference>
<dbReference type="EMBL" id="GAMC01007667">
    <property type="protein sequence ID" value="JAB98888.1"/>
    <property type="molecule type" value="mRNA"/>
</dbReference>
<dbReference type="InterPro" id="IPR000467">
    <property type="entry name" value="G_patch_dom"/>
</dbReference>
<dbReference type="InterPro" id="IPR050656">
    <property type="entry name" value="PINX1"/>
</dbReference>